<comment type="caution">
    <text evidence="2">The sequence shown here is derived from an EMBL/GenBank/DDBJ whole genome shotgun (WGS) entry which is preliminary data.</text>
</comment>
<sequence length="362" mass="40108">MDATDTGNAMAGTLFARAAENNVGPVIESGDPDIVFVDDGGKFRHLRKLKAGDERDPDEDSQSFDEQLHRLCVGIDTTCSYILQTGHGLYAGICLLSICLFPTWIPLITPQTNTYVFVEAFVAFYSPVAMPVSRVFNVLGTASVLAALDGGIDGAGEGIHRMNRWWKNLRGMVSGVGAVRWWRRRSGRTKRLAGFLAVFCAAISYICTIVMVYVDDRLYESQLGAFGGIYGNGNWYLNETTTTSINGTESTETVLTRYNPSAINATFNEFYPLASEDIVIWQNLNCTRGVFGVSGWFFCCLARMMVARRKGKHSAPSDGVVKHKTNRTRNWKSLICLSDAFRINLRVFDGIEFKSIGSPLFF</sequence>
<dbReference type="AlphaFoldDB" id="A0A1Y2D334"/>
<reference evidence="2 3" key="1">
    <citation type="submission" date="2016-07" db="EMBL/GenBank/DDBJ databases">
        <title>Pervasive Adenine N6-methylation of Active Genes in Fungi.</title>
        <authorList>
            <consortium name="DOE Joint Genome Institute"/>
            <person name="Mondo S.J."/>
            <person name="Dannebaum R.O."/>
            <person name="Kuo R.C."/>
            <person name="Labutti K."/>
            <person name="Haridas S."/>
            <person name="Kuo A."/>
            <person name="Salamov A."/>
            <person name="Ahrendt S.R."/>
            <person name="Lipzen A."/>
            <person name="Sullivan W."/>
            <person name="Andreopoulos W.B."/>
            <person name="Clum A."/>
            <person name="Lindquist E."/>
            <person name="Daum C."/>
            <person name="Ramamoorthy G.K."/>
            <person name="Gryganskyi A."/>
            <person name="Culley D."/>
            <person name="Magnuson J.K."/>
            <person name="James T.Y."/>
            <person name="O'Malley M.A."/>
            <person name="Stajich J.E."/>
            <person name="Spatafora J.W."/>
            <person name="Visel A."/>
            <person name="Grigoriev I.V."/>
        </authorList>
    </citation>
    <scope>NUCLEOTIDE SEQUENCE [LARGE SCALE GENOMIC DNA]</scope>
    <source>
        <strain evidence="2 3">JEL800</strain>
    </source>
</reference>
<keyword evidence="1" id="KW-0472">Membrane</keyword>
<feature type="transmembrane region" description="Helical" evidence="1">
    <location>
        <begin position="289"/>
        <end position="306"/>
    </location>
</feature>
<feature type="transmembrane region" description="Helical" evidence="1">
    <location>
        <begin position="89"/>
        <end position="108"/>
    </location>
</feature>
<feature type="transmembrane region" description="Helical" evidence="1">
    <location>
        <begin position="192"/>
        <end position="214"/>
    </location>
</feature>
<dbReference type="Proteomes" id="UP000193642">
    <property type="component" value="Unassembled WGS sequence"/>
</dbReference>
<dbReference type="OrthoDB" id="2148420at2759"/>
<evidence type="ECO:0000313" key="3">
    <source>
        <dbReference type="Proteomes" id="UP000193642"/>
    </source>
</evidence>
<organism evidence="2 3">
    <name type="scientific">Rhizoclosmatium globosum</name>
    <dbReference type="NCBI Taxonomy" id="329046"/>
    <lineage>
        <taxon>Eukaryota</taxon>
        <taxon>Fungi</taxon>
        <taxon>Fungi incertae sedis</taxon>
        <taxon>Chytridiomycota</taxon>
        <taxon>Chytridiomycota incertae sedis</taxon>
        <taxon>Chytridiomycetes</taxon>
        <taxon>Chytridiales</taxon>
        <taxon>Chytriomycetaceae</taxon>
        <taxon>Rhizoclosmatium</taxon>
    </lineage>
</organism>
<gene>
    <name evidence="2" type="ORF">BCR33DRAFT_5664</name>
</gene>
<keyword evidence="3" id="KW-1185">Reference proteome</keyword>
<proteinExistence type="predicted"/>
<protein>
    <submittedName>
        <fullName evidence="2">Uncharacterized protein</fullName>
    </submittedName>
</protein>
<evidence type="ECO:0000313" key="2">
    <source>
        <dbReference type="EMBL" id="ORY53670.1"/>
    </source>
</evidence>
<keyword evidence="1" id="KW-0812">Transmembrane</keyword>
<dbReference type="STRING" id="329046.A0A1Y2D334"/>
<name>A0A1Y2D334_9FUNG</name>
<keyword evidence="1" id="KW-1133">Transmembrane helix</keyword>
<evidence type="ECO:0000256" key="1">
    <source>
        <dbReference type="SAM" id="Phobius"/>
    </source>
</evidence>
<accession>A0A1Y2D334</accession>
<dbReference type="EMBL" id="MCGO01000001">
    <property type="protein sequence ID" value="ORY53670.1"/>
    <property type="molecule type" value="Genomic_DNA"/>
</dbReference>
<feature type="transmembrane region" description="Helical" evidence="1">
    <location>
        <begin position="114"/>
        <end position="132"/>
    </location>
</feature>